<organism evidence="2 3">
    <name type="scientific">Gordonia araii NBRC 100433</name>
    <dbReference type="NCBI Taxonomy" id="1073574"/>
    <lineage>
        <taxon>Bacteria</taxon>
        <taxon>Bacillati</taxon>
        <taxon>Actinomycetota</taxon>
        <taxon>Actinomycetes</taxon>
        <taxon>Mycobacteriales</taxon>
        <taxon>Gordoniaceae</taxon>
        <taxon>Gordonia</taxon>
    </lineage>
</organism>
<evidence type="ECO:0000313" key="2">
    <source>
        <dbReference type="EMBL" id="GAB09518.1"/>
    </source>
</evidence>
<dbReference type="STRING" id="1073574.GOARA_042_00250"/>
<gene>
    <name evidence="2" type="ORF">GOARA_042_00250</name>
</gene>
<feature type="compositionally biased region" description="Basic and acidic residues" evidence="1">
    <location>
        <begin position="1"/>
        <end position="18"/>
    </location>
</feature>
<dbReference type="EMBL" id="BAEE01000042">
    <property type="protein sequence ID" value="GAB09518.1"/>
    <property type="molecule type" value="Genomic_DNA"/>
</dbReference>
<dbReference type="AlphaFoldDB" id="G7H0Z3"/>
<sequence>MNKKDFTHHFGEAERLLDQAESPNTPESARAEIVDKANVHAQLATAAAVALRAGL</sequence>
<proteinExistence type="predicted"/>
<protein>
    <submittedName>
        <fullName evidence="2">Uncharacterized protein</fullName>
    </submittedName>
</protein>
<dbReference type="Proteomes" id="UP000035088">
    <property type="component" value="Unassembled WGS sequence"/>
</dbReference>
<feature type="region of interest" description="Disordered" evidence="1">
    <location>
        <begin position="1"/>
        <end position="26"/>
    </location>
</feature>
<evidence type="ECO:0000256" key="1">
    <source>
        <dbReference type="SAM" id="MobiDB-lite"/>
    </source>
</evidence>
<evidence type="ECO:0000313" key="3">
    <source>
        <dbReference type="Proteomes" id="UP000035088"/>
    </source>
</evidence>
<name>G7H0Z3_9ACTN</name>
<comment type="caution">
    <text evidence="2">The sequence shown here is derived from an EMBL/GenBank/DDBJ whole genome shotgun (WGS) entry which is preliminary data.</text>
</comment>
<accession>G7H0Z3</accession>
<dbReference type="RefSeq" id="WP_007321593.1">
    <property type="nucleotide sequence ID" value="NZ_BAEE01000042.1"/>
</dbReference>
<reference evidence="2 3" key="1">
    <citation type="submission" date="2011-11" db="EMBL/GenBank/DDBJ databases">
        <title>Whole genome shotgun sequence of Gordonia araii NBRC 100433.</title>
        <authorList>
            <person name="Yoshida Y."/>
            <person name="Hosoyama A."/>
            <person name="Tsuchikane K."/>
            <person name="Katsumata H."/>
            <person name="Yamazaki S."/>
            <person name="Fujita N."/>
        </authorList>
    </citation>
    <scope>NUCLEOTIDE SEQUENCE [LARGE SCALE GENOMIC DNA]</scope>
    <source>
        <strain evidence="2 3">NBRC 100433</strain>
    </source>
</reference>
<keyword evidence="3" id="KW-1185">Reference proteome</keyword>